<dbReference type="SUPFAM" id="SSF51679">
    <property type="entry name" value="Bacterial luciferase-like"/>
    <property type="match status" value="1"/>
</dbReference>
<organism evidence="3 4">
    <name type="scientific">Pseudonocardia yunnanensis</name>
    <dbReference type="NCBI Taxonomy" id="58107"/>
    <lineage>
        <taxon>Bacteria</taxon>
        <taxon>Bacillati</taxon>
        <taxon>Actinomycetota</taxon>
        <taxon>Actinomycetes</taxon>
        <taxon>Pseudonocardiales</taxon>
        <taxon>Pseudonocardiaceae</taxon>
        <taxon>Pseudonocardia</taxon>
    </lineage>
</organism>
<dbReference type="Proteomes" id="UP001597114">
    <property type="component" value="Unassembled WGS sequence"/>
</dbReference>
<dbReference type="RefSeq" id="WP_344719583.1">
    <property type="nucleotide sequence ID" value="NZ_BAAAUS010000005.1"/>
</dbReference>
<dbReference type="InterPro" id="IPR036661">
    <property type="entry name" value="Luciferase-like_sf"/>
</dbReference>
<dbReference type="Gene3D" id="3.20.20.30">
    <property type="entry name" value="Luciferase-like domain"/>
    <property type="match status" value="1"/>
</dbReference>
<evidence type="ECO:0000313" key="3">
    <source>
        <dbReference type="EMBL" id="MFD1523380.1"/>
    </source>
</evidence>
<dbReference type="PANTHER" id="PTHR43244">
    <property type="match status" value="1"/>
</dbReference>
<dbReference type="InterPro" id="IPR050564">
    <property type="entry name" value="F420-G6PD/mer"/>
</dbReference>
<dbReference type="Pfam" id="PF00296">
    <property type="entry name" value="Bac_luciferase"/>
    <property type="match status" value="1"/>
</dbReference>
<dbReference type="EMBL" id="JBHUCO010000062">
    <property type="protein sequence ID" value="MFD1523380.1"/>
    <property type="molecule type" value="Genomic_DNA"/>
</dbReference>
<protein>
    <submittedName>
        <fullName evidence="3">LLM class F420-dependent oxidoreductase</fullName>
        <ecNumber evidence="3">1.-.-.-</ecNumber>
    </submittedName>
</protein>
<evidence type="ECO:0000259" key="2">
    <source>
        <dbReference type="Pfam" id="PF00296"/>
    </source>
</evidence>
<gene>
    <name evidence="3" type="ORF">ACFSJD_38260</name>
</gene>
<dbReference type="GO" id="GO:0016491">
    <property type="term" value="F:oxidoreductase activity"/>
    <property type="evidence" value="ECO:0007669"/>
    <property type="project" value="UniProtKB-KW"/>
</dbReference>
<keyword evidence="1 3" id="KW-0560">Oxidoreductase</keyword>
<dbReference type="PANTHER" id="PTHR43244:SF1">
    <property type="entry name" value="5,10-METHYLENETETRAHYDROMETHANOPTERIN REDUCTASE"/>
    <property type="match status" value="1"/>
</dbReference>
<name>A0ABW4F8X9_9PSEU</name>
<evidence type="ECO:0000313" key="4">
    <source>
        <dbReference type="Proteomes" id="UP001597114"/>
    </source>
</evidence>
<accession>A0ABW4F8X9</accession>
<proteinExistence type="predicted"/>
<dbReference type="NCBIfam" id="TIGR03559">
    <property type="entry name" value="F420_Rv3520c"/>
    <property type="match status" value="1"/>
</dbReference>
<dbReference type="InterPro" id="IPR019951">
    <property type="entry name" value="F420_OxRdatse_Rv3520c_pred"/>
</dbReference>
<feature type="domain" description="Luciferase-like" evidence="2">
    <location>
        <begin position="5"/>
        <end position="319"/>
    </location>
</feature>
<evidence type="ECO:0000256" key="1">
    <source>
        <dbReference type="ARBA" id="ARBA00023002"/>
    </source>
</evidence>
<dbReference type="EC" id="1.-.-.-" evidence="3"/>
<dbReference type="CDD" id="cd01097">
    <property type="entry name" value="Tetrahydromethanopterin_reductase"/>
    <property type="match status" value="1"/>
</dbReference>
<dbReference type="InterPro" id="IPR011251">
    <property type="entry name" value="Luciferase-like_dom"/>
</dbReference>
<sequence>MQLSSSVGYAGDVRETADQVRSWERAGLDAVWVAEAYGYDAPTVMGYLAGRTERVRIGSSILPFYSRTPALLAQTAAGLDHVSGGRAILGIGSSGPQVVEGWHGVPFDKPIARTREVIEICRRVWRRERLVNDGLYPIPLPDGQGTGLGKPLKLITHPVRSSIPIYVAALGAKNVALTAEIADGWIPTMFVPDQAAEIWGDARAAGAAKRPAELGPLQVVAGGPLAIGDDVEHLRDLARGYYALYIGGMGARERNFYFNTACRYGYTDAALRIQEHYLAGRKDEAAAAVPADLLERTSLIGPVSYVKERVEAYRAAGVTMLNVRPVGADPLADLEQLRSWL</sequence>
<comment type="caution">
    <text evidence="3">The sequence shown here is derived from an EMBL/GenBank/DDBJ whole genome shotgun (WGS) entry which is preliminary data.</text>
</comment>
<keyword evidence="4" id="KW-1185">Reference proteome</keyword>
<reference evidence="4" key="1">
    <citation type="journal article" date="2019" name="Int. J. Syst. Evol. Microbiol.">
        <title>The Global Catalogue of Microorganisms (GCM) 10K type strain sequencing project: providing services to taxonomists for standard genome sequencing and annotation.</title>
        <authorList>
            <consortium name="The Broad Institute Genomics Platform"/>
            <consortium name="The Broad Institute Genome Sequencing Center for Infectious Disease"/>
            <person name="Wu L."/>
            <person name="Ma J."/>
        </authorList>
    </citation>
    <scope>NUCLEOTIDE SEQUENCE [LARGE SCALE GENOMIC DNA]</scope>
    <source>
        <strain evidence="4">CCM 7043</strain>
    </source>
</reference>